<accession>A0A179IF73</accession>
<dbReference type="EMBL" id="LUKN01001243">
    <property type="protein sequence ID" value="OAR01297.1"/>
    <property type="molecule type" value="Genomic_DNA"/>
</dbReference>
<evidence type="ECO:0000313" key="2">
    <source>
        <dbReference type="Proteomes" id="UP000243081"/>
    </source>
</evidence>
<dbReference type="OMA" id="SYQCTLR"/>
<dbReference type="OrthoDB" id="5210591at2759"/>
<proteinExistence type="predicted"/>
<dbReference type="Proteomes" id="UP000243081">
    <property type="component" value="Unassembled WGS sequence"/>
</dbReference>
<reference evidence="1 2" key="1">
    <citation type="submission" date="2016-03" db="EMBL/GenBank/DDBJ databases">
        <title>Fine-scale spatial genetic structure of a fungal parasite of coffee scale insects.</title>
        <authorList>
            <person name="Jackson D."/>
            <person name="Zemenick K.A."/>
            <person name="Malloure B."/>
            <person name="Quandt C.A."/>
            <person name="James T.Y."/>
        </authorList>
    </citation>
    <scope>NUCLEOTIDE SEQUENCE [LARGE SCALE GENOMIC DNA]</scope>
    <source>
        <strain evidence="1 2">UM487</strain>
    </source>
</reference>
<protein>
    <submittedName>
        <fullName evidence="1">Uncharacterized protein</fullName>
    </submittedName>
</protein>
<comment type="caution">
    <text evidence="1">The sequence shown here is derived from an EMBL/GenBank/DDBJ whole genome shotgun (WGS) entry which is preliminary data.</text>
</comment>
<organism evidence="1 2">
    <name type="scientific">Cordyceps confragosa</name>
    <name type="common">Lecanicillium lecanii</name>
    <dbReference type="NCBI Taxonomy" id="2714763"/>
    <lineage>
        <taxon>Eukaryota</taxon>
        <taxon>Fungi</taxon>
        <taxon>Dikarya</taxon>
        <taxon>Ascomycota</taxon>
        <taxon>Pezizomycotina</taxon>
        <taxon>Sordariomycetes</taxon>
        <taxon>Hypocreomycetidae</taxon>
        <taxon>Hypocreales</taxon>
        <taxon>Cordycipitaceae</taxon>
        <taxon>Akanthomyces</taxon>
    </lineage>
</organism>
<dbReference type="AlphaFoldDB" id="A0A179IF73"/>
<evidence type="ECO:0000313" key="1">
    <source>
        <dbReference type="EMBL" id="OAR01297.1"/>
    </source>
</evidence>
<sequence>MIEDSLKKVVADAVPGTQIKSLQATVSPGLHQIYRATTHDGATIQFSLPLSPNRRVLRCEYGSIRSEAAILQWLLWLYKTRPKLGSPKLMSVDFEDKKELKNRIRAQAIARYLPKLLEHGVVGTMQRLQYNVITPCPGRVLSTLDFALTVADRRSVDFQIGQMLRCISLLRSPTSRFGTIESMLPAVPQRSNCEQRRASVQESNETFARWSDAFGEMLHNAIQDAQSNQITASYDSIRRFLGRFTHVLDTVVEPRLVLVDAGLDNNVLVALQEVENDNSDASGSGSGAIEVAETSGIINSSPSIAPGIRVTGIREWAKAIFGDPLLSIMLSQAPSEYLLSGFCASLVDTLDDMDEVSEALLQNRQHVQIRLNLYRIYHALNAISVEYIRRDEGSDPRELRARRALVEAVRELDTFDKAETSKRRRRRLEVAPSKRARTLSP</sequence>
<name>A0A179IF73_CORDF</name>
<gene>
    <name evidence="1" type="ORF">LLEC1_02716</name>
</gene>
<keyword evidence="2" id="KW-1185">Reference proteome</keyword>